<accession>A0A183JB60</accession>
<evidence type="ECO:0000313" key="1">
    <source>
        <dbReference type="EMBL" id="VDP54161.1"/>
    </source>
</evidence>
<keyword evidence="2" id="KW-1185">Reference proteome</keyword>
<reference evidence="1 2" key="2">
    <citation type="submission" date="2018-11" db="EMBL/GenBank/DDBJ databases">
        <authorList>
            <consortium name="Pathogen Informatics"/>
        </authorList>
    </citation>
    <scope>NUCLEOTIDE SEQUENCE [LARGE SCALE GENOMIC DNA]</scope>
</reference>
<name>A0A183JB60_9BILA</name>
<protein>
    <submittedName>
        <fullName evidence="1 3">Uncharacterized protein</fullName>
    </submittedName>
</protein>
<dbReference type="Proteomes" id="UP000270296">
    <property type="component" value="Unassembled WGS sequence"/>
</dbReference>
<reference evidence="3" key="1">
    <citation type="submission" date="2016-06" db="UniProtKB">
        <authorList>
            <consortium name="WormBaseParasite"/>
        </authorList>
    </citation>
    <scope>IDENTIFICATION</scope>
</reference>
<evidence type="ECO:0000313" key="2">
    <source>
        <dbReference type="Proteomes" id="UP000270296"/>
    </source>
</evidence>
<sequence>MNNFHKQETLMKLKKTVDSGLFIMRRTVEMTFTATRSVSCAERETALLRWVNFVLKPRLFDCNDDDSRTPSASELLSEMTTAEDASSSTEAQRRFSSILWITESTLNTVRAKAFRLAAKLQPMFAKIWGLIDSEKLVIRRDVKIQSDVGTSLRKEIYYY</sequence>
<dbReference type="EMBL" id="UZAM01020290">
    <property type="protein sequence ID" value="VDP54161.1"/>
    <property type="molecule type" value="Genomic_DNA"/>
</dbReference>
<gene>
    <name evidence="1" type="ORF">SBAD_LOCUS13108</name>
</gene>
<evidence type="ECO:0000313" key="3">
    <source>
        <dbReference type="WBParaSite" id="SBAD_0001352401-mRNA-1"/>
    </source>
</evidence>
<dbReference type="AlphaFoldDB" id="A0A183JB60"/>
<dbReference type="WBParaSite" id="SBAD_0001352401-mRNA-1">
    <property type="protein sequence ID" value="SBAD_0001352401-mRNA-1"/>
    <property type="gene ID" value="SBAD_0001352401"/>
</dbReference>
<organism evidence="3">
    <name type="scientific">Soboliphyme baturini</name>
    <dbReference type="NCBI Taxonomy" id="241478"/>
    <lineage>
        <taxon>Eukaryota</taxon>
        <taxon>Metazoa</taxon>
        <taxon>Ecdysozoa</taxon>
        <taxon>Nematoda</taxon>
        <taxon>Enoplea</taxon>
        <taxon>Dorylaimia</taxon>
        <taxon>Dioctophymatida</taxon>
        <taxon>Dioctophymatoidea</taxon>
        <taxon>Soboliphymatidae</taxon>
        <taxon>Soboliphyme</taxon>
    </lineage>
</organism>
<proteinExistence type="predicted"/>